<dbReference type="EMBL" id="SMFL01000005">
    <property type="protein sequence ID" value="TDE14714.1"/>
    <property type="molecule type" value="Genomic_DNA"/>
</dbReference>
<protein>
    <submittedName>
        <fullName evidence="4">Sialate O-acetylesterase</fullName>
    </submittedName>
</protein>
<dbReference type="Proteomes" id="UP000294850">
    <property type="component" value="Unassembled WGS sequence"/>
</dbReference>
<dbReference type="InterPro" id="IPR036514">
    <property type="entry name" value="SGNH_hydro_sf"/>
</dbReference>
<name>A0A4R5DR10_9BACT</name>
<dbReference type="Gene3D" id="3.40.50.1110">
    <property type="entry name" value="SGNH hydrolase"/>
    <property type="match status" value="1"/>
</dbReference>
<organism evidence="4 5">
    <name type="scientific">Dyadobacter psychrotolerans</name>
    <dbReference type="NCBI Taxonomy" id="2541721"/>
    <lineage>
        <taxon>Bacteria</taxon>
        <taxon>Pseudomonadati</taxon>
        <taxon>Bacteroidota</taxon>
        <taxon>Cytophagia</taxon>
        <taxon>Cytophagales</taxon>
        <taxon>Spirosomataceae</taxon>
        <taxon>Dyadobacter</taxon>
    </lineage>
</organism>
<dbReference type="GO" id="GO:0016788">
    <property type="term" value="F:hydrolase activity, acting on ester bonds"/>
    <property type="evidence" value="ECO:0007669"/>
    <property type="project" value="UniProtKB-ARBA"/>
</dbReference>
<accession>A0A4R5DR10</accession>
<proteinExistence type="predicted"/>
<feature type="domain" description="Sialate O-acetylesterase" evidence="3">
    <location>
        <begin position="37"/>
        <end position="264"/>
    </location>
</feature>
<sequence>MGILRIVNKGVKITTRFILLVVLSAGVSMAQNAPEKMDLYLLIGQSNMAGRGKLSETTQQTNENIWVINGKNEWVMAKDPLHYDKPAAVGVGPGLSFAKAISEYHPEKKIGLIPCAVGGSGIDDWVTGKKHDQTGIFSYDSMLARVKEAQKHGKIKGIIWHQGESDSSPEKSAVYEQKLTAFFKLLRKQTGTKKTPLILGTLGDFYVAKRPDASKVNQIMHDYASKHKHAYVVSSSGLTDLGDGTHFNTQSAQELGKRYGEMFLKVSGK</sequence>
<reference evidence="4 5" key="1">
    <citation type="submission" date="2019-03" db="EMBL/GenBank/DDBJ databases">
        <title>Dyadobacter AR-3-6 sp. nov., isolated from arctic soil.</title>
        <authorList>
            <person name="Chaudhary D.K."/>
        </authorList>
    </citation>
    <scope>NUCLEOTIDE SEQUENCE [LARGE SCALE GENOMIC DNA]</scope>
    <source>
        <strain evidence="4 5">AR-3-6</strain>
    </source>
</reference>
<dbReference type="AlphaFoldDB" id="A0A4R5DR10"/>
<comment type="caution">
    <text evidence="4">The sequence shown here is derived from an EMBL/GenBank/DDBJ whole genome shotgun (WGS) entry which is preliminary data.</text>
</comment>
<evidence type="ECO:0000256" key="1">
    <source>
        <dbReference type="ARBA" id="ARBA00022801"/>
    </source>
</evidence>
<keyword evidence="2" id="KW-0732">Signal</keyword>
<dbReference type="Pfam" id="PF03629">
    <property type="entry name" value="SASA"/>
    <property type="match status" value="1"/>
</dbReference>
<gene>
    <name evidence="4" type="ORF">E0F88_16130</name>
</gene>
<dbReference type="RefSeq" id="WP_131959297.1">
    <property type="nucleotide sequence ID" value="NZ_SMFL01000005.1"/>
</dbReference>
<dbReference type="SUPFAM" id="SSF52266">
    <property type="entry name" value="SGNH hydrolase"/>
    <property type="match status" value="1"/>
</dbReference>
<feature type="signal peptide" evidence="2">
    <location>
        <begin position="1"/>
        <end position="30"/>
    </location>
</feature>
<dbReference type="PANTHER" id="PTHR31988:SF19">
    <property type="entry name" value="9-O-ACETYL-N-ACETYLNEURAMINIC ACID DEACETYLASE-RELATED"/>
    <property type="match status" value="1"/>
</dbReference>
<dbReference type="InterPro" id="IPR005181">
    <property type="entry name" value="SASA"/>
</dbReference>
<evidence type="ECO:0000259" key="3">
    <source>
        <dbReference type="Pfam" id="PF03629"/>
    </source>
</evidence>
<evidence type="ECO:0000313" key="5">
    <source>
        <dbReference type="Proteomes" id="UP000294850"/>
    </source>
</evidence>
<dbReference type="InterPro" id="IPR052940">
    <property type="entry name" value="Carb_Esterase_6"/>
</dbReference>
<feature type="chain" id="PRO_5020411882" evidence="2">
    <location>
        <begin position="31"/>
        <end position="269"/>
    </location>
</feature>
<keyword evidence="1" id="KW-0378">Hydrolase</keyword>
<evidence type="ECO:0000256" key="2">
    <source>
        <dbReference type="SAM" id="SignalP"/>
    </source>
</evidence>
<evidence type="ECO:0000313" key="4">
    <source>
        <dbReference type="EMBL" id="TDE14714.1"/>
    </source>
</evidence>
<keyword evidence="5" id="KW-1185">Reference proteome</keyword>
<dbReference type="OrthoDB" id="9795554at2"/>
<dbReference type="PANTHER" id="PTHR31988">
    <property type="entry name" value="ESTERASE, PUTATIVE (DUF303)-RELATED"/>
    <property type="match status" value="1"/>
</dbReference>